<dbReference type="Proteomes" id="UP000009045">
    <property type="component" value="Chromosome"/>
</dbReference>
<dbReference type="EMBL" id="CP001830">
    <property type="protein sequence ID" value="AEH78708.1"/>
    <property type="molecule type" value="Genomic_DNA"/>
</dbReference>
<dbReference type="PATRIC" id="fig|707241.3.peg.1507"/>
<dbReference type="KEGG" id="smx:SM11_chr1432"/>
<gene>
    <name evidence="1" type="ordered locus">SM11_chr1432</name>
</gene>
<dbReference type="HOGENOM" id="CLU_2572007_0_0_5"/>
<dbReference type="AlphaFoldDB" id="F7X656"/>
<accession>F7X656</accession>
<proteinExistence type="predicted"/>
<evidence type="ECO:0000313" key="2">
    <source>
        <dbReference type="Proteomes" id="UP000009045"/>
    </source>
</evidence>
<reference evidence="1 2" key="1">
    <citation type="journal article" date="2011" name="J. Biotechnol.">
        <title>The complete genome sequence of the dominant Sinorhizobium meliloti field isolate SM11 extends the S. meliloti pan-genome.</title>
        <authorList>
            <person name="Schneiker-Bekel S."/>
            <person name="Wibberg D."/>
            <person name="Bekel T."/>
            <person name="Blom J."/>
            <person name="Linke B."/>
            <person name="Neuweger H."/>
            <person name="Stiens M."/>
            <person name="Vorholter F.J."/>
            <person name="Weidner S."/>
            <person name="Goesmann A."/>
            <person name="Puhler A."/>
            <person name="Schluter A."/>
        </authorList>
    </citation>
    <scope>NUCLEOTIDE SEQUENCE [LARGE SCALE GENOMIC DNA]</scope>
    <source>
        <strain evidence="1 2">SM11</strain>
    </source>
</reference>
<evidence type="ECO:0000313" key="1">
    <source>
        <dbReference type="EMBL" id="AEH78708.1"/>
    </source>
</evidence>
<name>F7X656_SINMM</name>
<organism evidence="1 2">
    <name type="scientific">Sinorhizobium meliloti (strain SM11)</name>
    <dbReference type="NCBI Taxonomy" id="707241"/>
    <lineage>
        <taxon>Bacteria</taxon>
        <taxon>Pseudomonadati</taxon>
        <taxon>Pseudomonadota</taxon>
        <taxon>Alphaproteobacteria</taxon>
        <taxon>Hyphomicrobiales</taxon>
        <taxon>Rhizobiaceae</taxon>
        <taxon>Sinorhizobium/Ensifer group</taxon>
        <taxon>Sinorhizobium</taxon>
    </lineage>
</organism>
<sequence length="90" mass="9863">MAVRGGCAHMMPQLATHPVGCDAATRHQRASAVPIAALSGHDLTVAERSALLDCYATPDRTFLEIATTHGVDRERLQDLWFDLFLFPSSR</sequence>
<protein>
    <submittedName>
        <fullName evidence="1">Uncharacterized protein</fullName>
    </submittedName>
</protein>